<protein>
    <submittedName>
        <fullName evidence="1">Uncharacterized protein</fullName>
    </submittedName>
</protein>
<dbReference type="EMBL" id="CAKXZS010000018">
    <property type="protein sequence ID" value="CAH2400509.1"/>
    <property type="molecule type" value="Genomic_DNA"/>
</dbReference>
<accession>A0ABM9DUV6</accession>
<organism evidence="1 2">
    <name type="scientific">Mesorhizobium ventifaucium</name>
    <dbReference type="NCBI Taxonomy" id="666020"/>
    <lineage>
        <taxon>Bacteria</taxon>
        <taxon>Pseudomonadati</taxon>
        <taxon>Pseudomonadota</taxon>
        <taxon>Alphaproteobacteria</taxon>
        <taxon>Hyphomicrobiales</taxon>
        <taxon>Phyllobacteriaceae</taxon>
        <taxon>Mesorhizobium</taxon>
    </lineage>
</organism>
<evidence type="ECO:0000313" key="1">
    <source>
        <dbReference type="EMBL" id="CAH2400509.1"/>
    </source>
</evidence>
<dbReference type="Proteomes" id="UP001152604">
    <property type="component" value="Unassembled WGS sequence"/>
</dbReference>
<reference evidence="1" key="1">
    <citation type="submission" date="2022-03" db="EMBL/GenBank/DDBJ databases">
        <authorList>
            <person name="Brunel B."/>
        </authorList>
    </citation>
    <scope>NUCLEOTIDE SEQUENCE</scope>
    <source>
        <strain evidence="1">STM4922sample</strain>
    </source>
</reference>
<gene>
    <name evidence="1" type="ORF">MES4922_250008</name>
</gene>
<keyword evidence="2" id="KW-1185">Reference proteome</keyword>
<comment type="caution">
    <text evidence="1">The sequence shown here is derived from an EMBL/GenBank/DDBJ whole genome shotgun (WGS) entry which is preliminary data.</text>
</comment>
<dbReference type="RefSeq" id="WP_254025452.1">
    <property type="nucleotide sequence ID" value="NZ_CAKXZS010000018.1"/>
</dbReference>
<name>A0ABM9DUV6_9HYPH</name>
<proteinExistence type="predicted"/>
<evidence type="ECO:0000313" key="2">
    <source>
        <dbReference type="Proteomes" id="UP001152604"/>
    </source>
</evidence>
<sequence length="101" mass="11279">MLINRLLAGFRSKWVIFTILCPAEKTVSRQKKRSPERVSHEGLIAHFQIAFAAPEICNTCLPRPTPHPYKGGGEAVHLPQLPHLAALVGEAVRQTWWTSCP</sequence>